<dbReference type="CDD" id="cd00174">
    <property type="entry name" value="SH3"/>
    <property type="match status" value="1"/>
</dbReference>
<organism evidence="5 6">
    <name type="scientific">Naganishia liquefaciens</name>
    <dbReference type="NCBI Taxonomy" id="104408"/>
    <lineage>
        <taxon>Eukaryota</taxon>
        <taxon>Fungi</taxon>
        <taxon>Dikarya</taxon>
        <taxon>Basidiomycota</taxon>
        <taxon>Agaricomycotina</taxon>
        <taxon>Tremellomycetes</taxon>
        <taxon>Filobasidiales</taxon>
        <taxon>Filobasidiaceae</taxon>
        <taxon>Naganishia</taxon>
    </lineage>
</organism>
<dbReference type="PROSITE" id="PS50002">
    <property type="entry name" value="SH3"/>
    <property type="match status" value="1"/>
</dbReference>
<feature type="compositionally biased region" description="Polar residues" evidence="3">
    <location>
        <begin position="180"/>
        <end position="192"/>
    </location>
</feature>
<name>A0A8H3TV67_9TREE</name>
<evidence type="ECO:0000313" key="5">
    <source>
        <dbReference type="EMBL" id="GHJ87845.1"/>
    </source>
</evidence>
<evidence type="ECO:0000313" key="6">
    <source>
        <dbReference type="Proteomes" id="UP000620104"/>
    </source>
</evidence>
<keyword evidence="1 2" id="KW-0728">SH3 domain</keyword>
<evidence type="ECO:0000256" key="2">
    <source>
        <dbReference type="PROSITE-ProRule" id="PRU00192"/>
    </source>
</evidence>
<feature type="compositionally biased region" description="Low complexity" evidence="3">
    <location>
        <begin position="233"/>
        <end position="244"/>
    </location>
</feature>
<evidence type="ECO:0000256" key="3">
    <source>
        <dbReference type="SAM" id="MobiDB-lite"/>
    </source>
</evidence>
<dbReference type="Gene3D" id="2.30.30.40">
    <property type="entry name" value="SH3 Domains"/>
    <property type="match status" value="1"/>
</dbReference>
<feature type="region of interest" description="Disordered" evidence="3">
    <location>
        <begin position="178"/>
        <end position="255"/>
    </location>
</feature>
<dbReference type="AlphaFoldDB" id="A0A8H3TV67"/>
<dbReference type="Pfam" id="PF14604">
    <property type="entry name" value="SH3_9"/>
    <property type="match status" value="1"/>
</dbReference>
<dbReference type="InterPro" id="IPR001452">
    <property type="entry name" value="SH3_domain"/>
</dbReference>
<gene>
    <name evidence="5" type="ORF">NliqN6_4247</name>
</gene>
<dbReference type="SMART" id="SM00326">
    <property type="entry name" value="SH3"/>
    <property type="match status" value="1"/>
</dbReference>
<feature type="compositionally biased region" description="Low complexity" evidence="3">
    <location>
        <begin position="211"/>
        <end position="224"/>
    </location>
</feature>
<proteinExistence type="predicted"/>
<dbReference type="Proteomes" id="UP000620104">
    <property type="component" value="Unassembled WGS sequence"/>
</dbReference>
<accession>A0A8H3TV67</accession>
<dbReference type="EMBL" id="BLZA01000023">
    <property type="protein sequence ID" value="GHJ87845.1"/>
    <property type="molecule type" value="Genomic_DNA"/>
</dbReference>
<sequence length="332" mass="35178">MVGTINQDAILTLLCNQTLANINFLQTHSVIPQNTAVDNVKNELQAALSEINARSSFSNLSVSNGNPVNGNHVDQSSFSATPAHSSYAPSSSGNGESQTALVPTYGRNGGPHAPPALPGRPSSDLPQNRAVALWDYRSGNNDDLNFAVNDVIIIDEEVNSDWFKGHLESNSQKVGFFPSNYIQKNPGTVNQQPPHPRFVAPPSQQQNSFAPSNQNPSQQAYQAPYAPPPPNGYNPYQNQQYQNSHASLPPTHASHDQLALTPVPYTQGAMTTTVVTPGGNNAVVTDTETGKKNRFKLKPGGMGSTLAHSAVGGLGFGAGASVAGNIVNNIFN</sequence>
<feature type="domain" description="SH3" evidence="4">
    <location>
        <begin position="125"/>
        <end position="187"/>
    </location>
</feature>
<dbReference type="OrthoDB" id="5983572at2759"/>
<dbReference type="PANTHER" id="PTHR45929">
    <property type="entry name" value="JAK PATHWAY SIGNAL TRANSDUCTION ADAPTOR MOLECULE"/>
    <property type="match status" value="1"/>
</dbReference>
<protein>
    <recommendedName>
        <fullName evidence="4">SH3 domain-containing protein</fullName>
    </recommendedName>
</protein>
<dbReference type="InterPro" id="IPR036028">
    <property type="entry name" value="SH3-like_dom_sf"/>
</dbReference>
<keyword evidence="6" id="KW-1185">Reference proteome</keyword>
<evidence type="ECO:0000259" key="4">
    <source>
        <dbReference type="PROSITE" id="PS50002"/>
    </source>
</evidence>
<comment type="caution">
    <text evidence="5">The sequence shown here is derived from an EMBL/GenBank/DDBJ whole genome shotgun (WGS) entry which is preliminary data.</text>
</comment>
<dbReference type="SUPFAM" id="SSF50044">
    <property type="entry name" value="SH3-domain"/>
    <property type="match status" value="1"/>
</dbReference>
<evidence type="ECO:0000256" key="1">
    <source>
        <dbReference type="ARBA" id="ARBA00022443"/>
    </source>
</evidence>
<reference evidence="5" key="1">
    <citation type="submission" date="2020-07" db="EMBL/GenBank/DDBJ databases">
        <title>Draft Genome Sequence of a Deep-Sea Yeast, Naganishia (Cryptococcus) liquefaciens strain N6.</title>
        <authorList>
            <person name="Han Y.W."/>
            <person name="Kajitani R."/>
            <person name="Morimoto H."/>
            <person name="Parhat M."/>
            <person name="Tsubouchi H."/>
            <person name="Bakenova O."/>
            <person name="Ogata M."/>
            <person name="Argunhan B."/>
            <person name="Aoki R."/>
            <person name="Kajiwara S."/>
            <person name="Itoh T."/>
            <person name="Iwasaki H."/>
        </authorList>
    </citation>
    <scope>NUCLEOTIDE SEQUENCE</scope>
    <source>
        <strain evidence="5">N6</strain>
    </source>
</reference>
<dbReference type="InterPro" id="IPR050670">
    <property type="entry name" value="STAM"/>
</dbReference>
<feature type="compositionally biased region" description="Polar residues" evidence="3">
    <location>
        <begin position="63"/>
        <end position="101"/>
    </location>
</feature>
<dbReference type="PRINTS" id="PR00452">
    <property type="entry name" value="SH3DOMAIN"/>
</dbReference>
<feature type="region of interest" description="Disordered" evidence="3">
    <location>
        <begin position="63"/>
        <end position="124"/>
    </location>
</feature>
<dbReference type="PANTHER" id="PTHR45929:SF7">
    <property type="entry name" value="LAS SEVENTEEN-BINDING PROTEIN 1"/>
    <property type="match status" value="1"/>
</dbReference>